<dbReference type="Proteomes" id="UP000681425">
    <property type="component" value="Chromosome"/>
</dbReference>
<name>A0A975K9A3_9SPHN</name>
<keyword evidence="2" id="KW-0479">Metal-binding</keyword>
<reference evidence="3" key="1">
    <citation type="submission" date="2021-04" db="EMBL/GenBank/DDBJ databases">
        <title>Isolation of p-tert-butylphenol degrading bacteria Sphingobium phenoxybenzoativorans Tas13 from active sludge.</title>
        <authorList>
            <person name="Li Y."/>
        </authorList>
    </citation>
    <scope>NUCLEOTIDE SEQUENCE</scope>
    <source>
        <strain evidence="3">Tas13</strain>
    </source>
</reference>
<dbReference type="Gene3D" id="1.10.630.10">
    <property type="entry name" value="Cytochrome P450"/>
    <property type="match status" value="1"/>
</dbReference>
<dbReference type="PANTHER" id="PTHR46696:SF6">
    <property type="entry name" value="P450, PUTATIVE (EUROFUNG)-RELATED"/>
    <property type="match status" value="1"/>
</dbReference>
<accession>A0A975K9A3</accession>
<dbReference type="PRINTS" id="PR00385">
    <property type="entry name" value="P450"/>
</dbReference>
<organism evidence="3 4">
    <name type="scientific">Sphingobium phenoxybenzoativorans</name>
    <dbReference type="NCBI Taxonomy" id="1592790"/>
    <lineage>
        <taxon>Bacteria</taxon>
        <taxon>Pseudomonadati</taxon>
        <taxon>Pseudomonadota</taxon>
        <taxon>Alphaproteobacteria</taxon>
        <taxon>Sphingomonadales</taxon>
        <taxon>Sphingomonadaceae</taxon>
        <taxon>Sphingobium</taxon>
    </lineage>
</organism>
<dbReference type="SUPFAM" id="SSF48264">
    <property type="entry name" value="Cytochrome P450"/>
    <property type="match status" value="1"/>
</dbReference>
<dbReference type="GO" id="GO:0005506">
    <property type="term" value="F:iron ion binding"/>
    <property type="evidence" value="ECO:0007669"/>
    <property type="project" value="InterPro"/>
</dbReference>
<dbReference type="RefSeq" id="WP_212610033.1">
    <property type="nucleotide sequence ID" value="NZ_CP073910.1"/>
</dbReference>
<sequence length="410" mass="46046">MTDTALAMEIPGDVPAHVPPDLVIPFDFYSDPKFKTDPFGAIRWQQTEAPRIFYSPTHYMMPGCWVITKVDDIRHVQQRADLFSSRGQLSFAALIGESWDLIPVELDPPEHGAYRAILNPLFSPKEVAKMEAGVLDAASSLLNNLDGKTGCEFIEGFAQPFPVSVFLQLLGLPVEEMPMFLSWEHGLLKSFSLDKRKESARNIVGYLRNAIKERRANRGTDLISYATHAEVDGRKMTDDEIIGICFLLFIAGLDTVASSLGFHFNHLATDQDLQAKLRADRSLIPNAIEEFLRLYSVIISHRRVAQDTEIGGVLMKAGDWVSVPTGNGSRDASEFADPDTFDLNRNANRHVAFSYGMHRCIGSHLARREFVVAMNAWFDRVPQFRKDMDAPYRTNGGAVFGVEELHLRWD</sequence>
<dbReference type="Pfam" id="PF00067">
    <property type="entry name" value="p450"/>
    <property type="match status" value="1"/>
</dbReference>
<evidence type="ECO:0000313" key="3">
    <source>
        <dbReference type="EMBL" id="QUT06724.1"/>
    </source>
</evidence>
<dbReference type="KEGG" id="spph:KFK14_04585"/>
<dbReference type="AlphaFoldDB" id="A0A975K9A3"/>
<dbReference type="PANTHER" id="PTHR46696">
    <property type="entry name" value="P450, PUTATIVE (EUROFUNG)-RELATED"/>
    <property type="match status" value="1"/>
</dbReference>
<keyword evidence="2" id="KW-0408">Iron</keyword>
<keyword evidence="2" id="KW-0560">Oxidoreductase</keyword>
<dbReference type="PROSITE" id="PS00086">
    <property type="entry name" value="CYTOCHROME_P450"/>
    <property type="match status" value="1"/>
</dbReference>
<comment type="similarity">
    <text evidence="1 2">Belongs to the cytochrome P450 family.</text>
</comment>
<dbReference type="InterPro" id="IPR036396">
    <property type="entry name" value="Cyt_P450_sf"/>
</dbReference>
<protein>
    <submittedName>
        <fullName evidence="3">Cytochrome P450</fullName>
    </submittedName>
</protein>
<evidence type="ECO:0000256" key="1">
    <source>
        <dbReference type="ARBA" id="ARBA00010617"/>
    </source>
</evidence>
<evidence type="ECO:0000256" key="2">
    <source>
        <dbReference type="RuleBase" id="RU000461"/>
    </source>
</evidence>
<dbReference type="InterPro" id="IPR017972">
    <property type="entry name" value="Cyt_P450_CS"/>
</dbReference>
<dbReference type="InterPro" id="IPR001128">
    <property type="entry name" value="Cyt_P450"/>
</dbReference>
<dbReference type="GO" id="GO:0020037">
    <property type="term" value="F:heme binding"/>
    <property type="evidence" value="ECO:0007669"/>
    <property type="project" value="InterPro"/>
</dbReference>
<keyword evidence="4" id="KW-1185">Reference proteome</keyword>
<dbReference type="PRINTS" id="PR00359">
    <property type="entry name" value="BP450"/>
</dbReference>
<dbReference type="GO" id="GO:0004497">
    <property type="term" value="F:monooxygenase activity"/>
    <property type="evidence" value="ECO:0007669"/>
    <property type="project" value="UniProtKB-KW"/>
</dbReference>
<dbReference type="EMBL" id="CP073910">
    <property type="protein sequence ID" value="QUT06724.1"/>
    <property type="molecule type" value="Genomic_DNA"/>
</dbReference>
<keyword evidence="2" id="KW-0503">Monooxygenase</keyword>
<proteinExistence type="inferred from homology"/>
<dbReference type="InterPro" id="IPR002397">
    <property type="entry name" value="Cyt_P450_B"/>
</dbReference>
<dbReference type="GO" id="GO:0016705">
    <property type="term" value="F:oxidoreductase activity, acting on paired donors, with incorporation or reduction of molecular oxygen"/>
    <property type="evidence" value="ECO:0007669"/>
    <property type="project" value="InterPro"/>
</dbReference>
<gene>
    <name evidence="3" type="ORF">KFK14_04585</name>
</gene>
<keyword evidence="2" id="KW-0349">Heme</keyword>
<dbReference type="CDD" id="cd11035">
    <property type="entry name" value="P450cam-like"/>
    <property type="match status" value="1"/>
</dbReference>
<evidence type="ECO:0000313" key="4">
    <source>
        <dbReference type="Proteomes" id="UP000681425"/>
    </source>
</evidence>